<dbReference type="AlphaFoldDB" id="A0A9P7DWM1"/>
<sequence length="233" mass="25498">MVALYHESHVNYPPLDGSLSLPELVEFNAQNNSDVTFFVYEKPDRNDLVSISHSDFHRACHRAAQAIRPDCAGADKEVVALIGISDTILYQTIFMGIIFAGLIPFPMSPRNSAAAVTNMMQKTRCCRLITTQHSLASLIDGVKAGFVSHDPQTSQLQIDEIPALKRLYPALAGGTPDGVIVPHSSLGLPWSKHEVLFYLHSSGSTGFPKPIPISNLTAIHWCITGRSSSRRPH</sequence>
<dbReference type="PROSITE" id="PS00455">
    <property type="entry name" value="AMP_BINDING"/>
    <property type="match status" value="1"/>
</dbReference>
<dbReference type="InterPro" id="IPR020845">
    <property type="entry name" value="AMP-binding_CS"/>
</dbReference>
<dbReference type="InterPro" id="IPR042099">
    <property type="entry name" value="ANL_N_sf"/>
</dbReference>
<reference evidence="4" key="1">
    <citation type="journal article" date="2020" name="New Phytol.">
        <title>Comparative genomics reveals dynamic genome evolution in host specialist ectomycorrhizal fungi.</title>
        <authorList>
            <person name="Lofgren L.A."/>
            <person name="Nguyen N.H."/>
            <person name="Vilgalys R."/>
            <person name="Ruytinx J."/>
            <person name="Liao H.L."/>
            <person name="Branco S."/>
            <person name="Kuo A."/>
            <person name="LaButti K."/>
            <person name="Lipzen A."/>
            <person name="Andreopoulos W."/>
            <person name="Pangilinan J."/>
            <person name="Riley R."/>
            <person name="Hundley H."/>
            <person name="Na H."/>
            <person name="Barry K."/>
            <person name="Grigoriev I.V."/>
            <person name="Stajich J.E."/>
            <person name="Kennedy P.G."/>
        </authorList>
    </citation>
    <scope>NUCLEOTIDE SEQUENCE</scope>
    <source>
        <strain evidence="4">S12</strain>
    </source>
</reference>
<dbReference type="InterPro" id="IPR000873">
    <property type="entry name" value="AMP-dep_synth/lig_dom"/>
</dbReference>
<evidence type="ECO:0000256" key="2">
    <source>
        <dbReference type="SAM" id="Phobius"/>
    </source>
</evidence>
<comment type="similarity">
    <text evidence="1">Belongs to the ATP-dependent AMP-binding enzyme family.</text>
</comment>
<evidence type="ECO:0000256" key="1">
    <source>
        <dbReference type="ARBA" id="ARBA00006432"/>
    </source>
</evidence>
<keyword evidence="5" id="KW-1185">Reference proteome</keyword>
<organism evidence="4 5">
    <name type="scientific">Suillus plorans</name>
    <dbReference type="NCBI Taxonomy" id="116603"/>
    <lineage>
        <taxon>Eukaryota</taxon>
        <taxon>Fungi</taxon>
        <taxon>Dikarya</taxon>
        <taxon>Basidiomycota</taxon>
        <taxon>Agaricomycotina</taxon>
        <taxon>Agaricomycetes</taxon>
        <taxon>Agaricomycetidae</taxon>
        <taxon>Boletales</taxon>
        <taxon>Suillineae</taxon>
        <taxon>Suillaceae</taxon>
        <taxon>Suillus</taxon>
    </lineage>
</organism>
<dbReference type="GeneID" id="64604481"/>
<accession>A0A9P7DWM1</accession>
<dbReference type="GO" id="GO:0006631">
    <property type="term" value="P:fatty acid metabolic process"/>
    <property type="evidence" value="ECO:0007669"/>
    <property type="project" value="TreeGrafter"/>
</dbReference>
<feature type="domain" description="AMP-dependent synthetase/ligase" evidence="3">
    <location>
        <begin position="27"/>
        <end position="220"/>
    </location>
</feature>
<dbReference type="PANTHER" id="PTHR43201">
    <property type="entry name" value="ACYL-COA SYNTHETASE"/>
    <property type="match status" value="1"/>
</dbReference>
<keyword evidence="2" id="KW-0812">Transmembrane</keyword>
<dbReference type="SUPFAM" id="SSF56801">
    <property type="entry name" value="Acetyl-CoA synthetase-like"/>
    <property type="match status" value="1"/>
</dbReference>
<gene>
    <name evidence="4" type="ORF">HD556DRAFT_475737</name>
</gene>
<comment type="caution">
    <text evidence="4">The sequence shown here is derived from an EMBL/GenBank/DDBJ whole genome shotgun (WGS) entry which is preliminary data.</text>
</comment>
<evidence type="ECO:0000313" key="4">
    <source>
        <dbReference type="EMBL" id="KAG1804744.1"/>
    </source>
</evidence>
<dbReference type="Pfam" id="PF00501">
    <property type="entry name" value="AMP-binding"/>
    <property type="match status" value="1"/>
</dbReference>
<keyword evidence="2" id="KW-1133">Transmembrane helix</keyword>
<dbReference type="Gene3D" id="3.40.50.12780">
    <property type="entry name" value="N-terminal domain of ligase-like"/>
    <property type="match status" value="1"/>
</dbReference>
<protein>
    <submittedName>
        <fullName evidence="4">Amp-CoA ligase</fullName>
    </submittedName>
</protein>
<dbReference type="OrthoDB" id="429813at2759"/>
<dbReference type="PANTHER" id="PTHR43201:SF8">
    <property type="entry name" value="ACYL-COA SYNTHETASE FAMILY MEMBER 3"/>
    <property type="match status" value="1"/>
</dbReference>
<dbReference type="EMBL" id="JABBWE010000003">
    <property type="protein sequence ID" value="KAG1804744.1"/>
    <property type="molecule type" value="Genomic_DNA"/>
</dbReference>
<dbReference type="GO" id="GO:0031956">
    <property type="term" value="F:medium-chain fatty acid-CoA ligase activity"/>
    <property type="evidence" value="ECO:0007669"/>
    <property type="project" value="TreeGrafter"/>
</dbReference>
<name>A0A9P7DWM1_9AGAM</name>
<dbReference type="Proteomes" id="UP000719766">
    <property type="component" value="Unassembled WGS sequence"/>
</dbReference>
<evidence type="ECO:0000313" key="5">
    <source>
        <dbReference type="Proteomes" id="UP000719766"/>
    </source>
</evidence>
<proteinExistence type="inferred from homology"/>
<keyword evidence="2" id="KW-0472">Membrane</keyword>
<feature type="transmembrane region" description="Helical" evidence="2">
    <location>
        <begin position="88"/>
        <end position="105"/>
    </location>
</feature>
<keyword evidence="4" id="KW-0436">Ligase</keyword>
<dbReference type="RefSeq" id="XP_041166359.1">
    <property type="nucleotide sequence ID" value="XM_041310717.1"/>
</dbReference>
<evidence type="ECO:0000259" key="3">
    <source>
        <dbReference type="Pfam" id="PF00501"/>
    </source>
</evidence>